<evidence type="ECO:0000256" key="7">
    <source>
        <dbReference type="ARBA" id="ARBA00022801"/>
    </source>
</evidence>
<keyword evidence="15" id="KW-1185">Reference proteome</keyword>
<dbReference type="Gene3D" id="3.90.79.10">
    <property type="entry name" value="Nucleoside Triphosphate Pyrophosphohydrolase"/>
    <property type="match status" value="1"/>
</dbReference>
<evidence type="ECO:0000256" key="5">
    <source>
        <dbReference type="ARBA" id="ARBA00022723"/>
    </source>
</evidence>
<keyword evidence="8" id="KW-0460">Magnesium</keyword>
<dbReference type="PANTHER" id="PTHR47707:SF1">
    <property type="entry name" value="NUDIX HYDROLASE FAMILY PROTEIN"/>
    <property type="match status" value="1"/>
</dbReference>
<keyword evidence="7" id="KW-0378">Hydrolase</keyword>
<feature type="domain" description="Nudix hydrolase" evidence="13">
    <location>
        <begin position="40"/>
        <end position="169"/>
    </location>
</feature>
<dbReference type="GO" id="GO:0044715">
    <property type="term" value="F:8-oxo-dGDP phosphatase activity"/>
    <property type="evidence" value="ECO:0007669"/>
    <property type="project" value="TreeGrafter"/>
</dbReference>
<evidence type="ECO:0000256" key="9">
    <source>
        <dbReference type="ARBA" id="ARBA00023204"/>
    </source>
</evidence>
<sequence length="175" mass="18715">MTLPVRRSRAGRYGARRGPRGGKGADVSEATREPVPAPPGTTLVVGAAIVRDGRLLAAQRAAPAALRGGWEFPGGKVDPGETPVQALLRECREELDVRVEPGPELLPRTGAAWPLSERAVMRVWLARVAEGEPRAVEHLALRWLAADELLDVAWLAADLPVVAAVRPYLSGAWVS</sequence>
<proteinExistence type="inferred from homology"/>
<evidence type="ECO:0000256" key="11">
    <source>
        <dbReference type="ARBA" id="ARBA00038905"/>
    </source>
</evidence>
<evidence type="ECO:0000256" key="6">
    <source>
        <dbReference type="ARBA" id="ARBA00022763"/>
    </source>
</evidence>
<dbReference type="GO" id="GO:0008413">
    <property type="term" value="F:8-oxo-7,8-dihydroguanosine triphosphate pyrophosphatase activity"/>
    <property type="evidence" value="ECO:0007669"/>
    <property type="project" value="TreeGrafter"/>
</dbReference>
<dbReference type="GO" id="GO:0046872">
    <property type="term" value="F:metal ion binding"/>
    <property type="evidence" value="ECO:0007669"/>
    <property type="project" value="UniProtKB-KW"/>
</dbReference>
<feature type="region of interest" description="Disordered" evidence="12">
    <location>
        <begin position="1"/>
        <end position="39"/>
    </location>
</feature>
<dbReference type="CDD" id="cd03425">
    <property type="entry name" value="NUDIX_MutT_NudA_like"/>
    <property type="match status" value="1"/>
</dbReference>
<dbReference type="InterPro" id="IPR000086">
    <property type="entry name" value="NUDIX_hydrolase_dom"/>
</dbReference>
<dbReference type="PANTHER" id="PTHR47707">
    <property type="entry name" value="8-OXO-DGTP DIPHOSPHATASE"/>
    <property type="match status" value="1"/>
</dbReference>
<evidence type="ECO:0000259" key="13">
    <source>
        <dbReference type="PROSITE" id="PS51462"/>
    </source>
</evidence>
<comment type="cofactor">
    <cofactor evidence="1">
        <name>Mg(2+)</name>
        <dbReference type="ChEBI" id="CHEBI:18420"/>
    </cofactor>
</comment>
<dbReference type="AlphaFoldDB" id="A0A2T0QDF6"/>
<evidence type="ECO:0000256" key="12">
    <source>
        <dbReference type="SAM" id="MobiDB-lite"/>
    </source>
</evidence>
<name>A0A2T0QDF6_9ACTN</name>
<protein>
    <recommendedName>
        <fullName evidence="11">8-oxo-dGTP diphosphatase</fullName>
        <ecNumber evidence="11">3.6.1.55</ecNumber>
    </recommendedName>
</protein>
<dbReference type="PROSITE" id="PS51462">
    <property type="entry name" value="NUDIX"/>
    <property type="match status" value="1"/>
</dbReference>
<keyword evidence="4" id="KW-0235">DNA replication</keyword>
<dbReference type="GO" id="GO:0006260">
    <property type="term" value="P:DNA replication"/>
    <property type="evidence" value="ECO:0007669"/>
    <property type="project" value="UniProtKB-KW"/>
</dbReference>
<evidence type="ECO:0000313" key="14">
    <source>
        <dbReference type="EMBL" id="PRY01938.1"/>
    </source>
</evidence>
<reference evidence="14 15" key="1">
    <citation type="submission" date="2018-03" db="EMBL/GenBank/DDBJ databases">
        <title>Genomic Encyclopedia of Archaeal and Bacterial Type Strains, Phase II (KMG-II): from individual species to whole genera.</title>
        <authorList>
            <person name="Goeker M."/>
        </authorList>
    </citation>
    <scope>NUCLEOTIDE SEQUENCE [LARGE SCALE GENOMIC DNA]</scope>
    <source>
        <strain evidence="14 15">DSM 45601</strain>
    </source>
</reference>
<feature type="compositionally biased region" description="Basic residues" evidence="12">
    <location>
        <begin position="1"/>
        <end position="20"/>
    </location>
</feature>
<comment type="caution">
    <text evidence="14">The sequence shown here is derived from an EMBL/GenBank/DDBJ whole genome shotgun (WGS) entry which is preliminary data.</text>
</comment>
<comment type="similarity">
    <text evidence="2">Belongs to the Nudix hydrolase family.</text>
</comment>
<dbReference type="InterPro" id="IPR020476">
    <property type="entry name" value="Nudix_hydrolase"/>
</dbReference>
<dbReference type="EMBL" id="PVZC01000001">
    <property type="protein sequence ID" value="PRY01938.1"/>
    <property type="molecule type" value="Genomic_DNA"/>
</dbReference>
<dbReference type="Proteomes" id="UP000237846">
    <property type="component" value="Unassembled WGS sequence"/>
</dbReference>
<evidence type="ECO:0000313" key="15">
    <source>
        <dbReference type="Proteomes" id="UP000237846"/>
    </source>
</evidence>
<evidence type="ECO:0000256" key="3">
    <source>
        <dbReference type="ARBA" id="ARBA00022457"/>
    </source>
</evidence>
<gene>
    <name evidence="14" type="ORF">CLV72_101536</name>
</gene>
<dbReference type="SUPFAM" id="SSF55811">
    <property type="entry name" value="Nudix"/>
    <property type="match status" value="1"/>
</dbReference>
<evidence type="ECO:0000256" key="8">
    <source>
        <dbReference type="ARBA" id="ARBA00022842"/>
    </source>
</evidence>
<evidence type="ECO:0000256" key="1">
    <source>
        <dbReference type="ARBA" id="ARBA00001946"/>
    </source>
</evidence>
<dbReference type="Pfam" id="PF00293">
    <property type="entry name" value="NUDIX"/>
    <property type="match status" value="1"/>
</dbReference>
<dbReference type="PRINTS" id="PR00502">
    <property type="entry name" value="NUDIXFAMILY"/>
</dbReference>
<dbReference type="GO" id="GO:0035539">
    <property type="term" value="F:8-oxo-7,8-dihydrodeoxyguanosine triphosphate pyrophosphatase activity"/>
    <property type="evidence" value="ECO:0007669"/>
    <property type="project" value="UniProtKB-EC"/>
</dbReference>
<evidence type="ECO:0000256" key="4">
    <source>
        <dbReference type="ARBA" id="ARBA00022705"/>
    </source>
</evidence>
<dbReference type="EC" id="3.6.1.55" evidence="11"/>
<keyword evidence="3" id="KW-0515">Mutator protein</keyword>
<keyword evidence="5" id="KW-0479">Metal-binding</keyword>
<dbReference type="InterPro" id="IPR047127">
    <property type="entry name" value="MutT-like"/>
</dbReference>
<accession>A0A2T0QDF6</accession>
<organism evidence="14 15">
    <name type="scientific">Allonocardiopsis opalescens</name>
    <dbReference type="NCBI Taxonomy" id="1144618"/>
    <lineage>
        <taxon>Bacteria</taxon>
        <taxon>Bacillati</taxon>
        <taxon>Actinomycetota</taxon>
        <taxon>Actinomycetes</taxon>
        <taxon>Streptosporangiales</taxon>
        <taxon>Allonocardiopsis</taxon>
    </lineage>
</organism>
<comment type="catalytic activity">
    <reaction evidence="10">
        <text>8-oxo-dGTP + H2O = 8-oxo-dGMP + diphosphate + H(+)</text>
        <dbReference type="Rhea" id="RHEA:31575"/>
        <dbReference type="ChEBI" id="CHEBI:15377"/>
        <dbReference type="ChEBI" id="CHEBI:15378"/>
        <dbReference type="ChEBI" id="CHEBI:33019"/>
        <dbReference type="ChEBI" id="CHEBI:63224"/>
        <dbReference type="ChEBI" id="CHEBI:77896"/>
        <dbReference type="EC" id="3.6.1.55"/>
    </reaction>
</comment>
<keyword evidence="6" id="KW-0227">DNA damage</keyword>
<evidence type="ECO:0000256" key="2">
    <source>
        <dbReference type="ARBA" id="ARBA00005582"/>
    </source>
</evidence>
<dbReference type="OrthoDB" id="9810648at2"/>
<evidence type="ECO:0000256" key="10">
    <source>
        <dbReference type="ARBA" id="ARBA00035861"/>
    </source>
</evidence>
<dbReference type="InterPro" id="IPR015797">
    <property type="entry name" value="NUDIX_hydrolase-like_dom_sf"/>
</dbReference>
<keyword evidence="9" id="KW-0234">DNA repair</keyword>
<dbReference type="GO" id="GO:0044716">
    <property type="term" value="F:8-oxo-GDP phosphatase activity"/>
    <property type="evidence" value="ECO:0007669"/>
    <property type="project" value="TreeGrafter"/>
</dbReference>
<dbReference type="GO" id="GO:0006281">
    <property type="term" value="P:DNA repair"/>
    <property type="evidence" value="ECO:0007669"/>
    <property type="project" value="UniProtKB-KW"/>
</dbReference>